<sequence length="239" mass="27933">MIEDHIDFVDTQEEHSLLRERLPHKLTYSNFCKRVMLLVFHYLVRDGKEPKFYRRPLVKRELIENLLREKDPHFYSIVNPSIARELHTLLNTNSEMKFKQAIAIVFAGILNMETLQSLHKVTTTTTNVLPRRRATSNSKRSSSKKRSSNEDLSDGDDDDEQDDEQDEDDQIATSQRDPTRVTSSALKNSQSRSRRRRHVNVSSQSQTTSDNDEEEKQDVSNMNDSWKNLQDLDDKQVRI</sequence>
<name>A0AA88KLW9_NAELO</name>
<dbReference type="RefSeq" id="XP_044549774.1">
    <property type="nucleotide sequence ID" value="XM_044692402.1"/>
</dbReference>
<keyword evidence="3" id="KW-1185">Reference proteome</keyword>
<comment type="caution">
    <text evidence="2">The sequence shown here is derived from an EMBL/GenBank/DDBJ whole genome shotgun (WGS) entry which is preliminary data.</text>
</comment>
<evidence type="ECO:0000313" key="3">
    <source>
        <dbReference type="Proteomes" id="UP000816034"/>
    </source>
</evidence>
<feature type="compositionally biased region" description="Acidic residues" evidence="1">
    <location>
        <begin position="151"/>
        <end position="170"/>
    </location>
</feature>
<accession>A0AA88KLW9</accession>
<dbReference type="AlphaFoldDB" id="A0AA88KLW9"/>
<feature type="compositionally biased region" description="Basic and acidic residues" evidence="1">
    <location>
        <begin position="230"/>
        <end position="239"/>
    </location>
</feature>
<feature type="compositionally biased region" description="Polar residues" evidence="1">
    <location>
        <begin position="219"/>
        <end position="228"/>
    </location>
</feature>
<protein>
    <submittedName>
        <fullName evidence="2">Uncharacterized protein</fullName>
    </submittedName>
</protein>
<feature type="region of interest" description="Disordered" evidence="1">
    <location>
        <begin position="122"/>
        <end position="239"/>
    </location>
</feature>
<dbReference type="EMBL" id="PYSW02000017">
    <property type="protein sequence ID" value="KAG2385781.1"/>
    <property type="molecule type" value="Genomic_DNA"/>
</dbReference>
<proteinExistence type="predicted"/>
<evidence type="ECO:0000256" key="1">
    <source>
        <dbReference type="SAM" id="MobiDB-lite"/>
    </source>
</evidence>
<gene>
    <name evidence="2" type="ORF">C9374_002930</name>
</gene>
<dbReference type="Proteomes" id="UP000816034">
    <property type="component" value="Unassembled WGS sequence"/>
</dbReference>
<organism evidence="2 3">
    <name type="scientific">Naegleria lovaniensis</name>
    <name type="common">Amoeba</name>
    <dbReference type="NCBI Taxonomy" id="51637"/>
    <lineage>
        <taxon>Eukaryota</taxon>
        <taxon>Discoba</taxon>
        <taxon>Heterolobosea</taxon>
        <taxon>Tetramitia</taxon>
        <taxon>Eutetramitia</taxon>
        <taxon>Vahlkampfiidae</taxon>
        <taxon>Naegleria</taxon>
    </lineage>
</organism>
<evidence type="ECO:0000313" key="2">
    <source>
        <dbReference type="EMBL" id="KAG2385781.1"/>
    </source>
</evidence>
<reference evidence="2 3" key="1">
    <citation type="journal article" date="2018" name="BMC Genomics">
        <title>The genome of Naegleria lovaniensis, the basis for a comparative approach to unravel pathogenicity factors of the human pathogenic amoeba N. fowleri.</title>
        <authorList>
            <person name="Liechti N."/>
            <person name="Schurch N."/>
            <person name="Bruggmann R."/>
            <person name="Wittwer M."/>
        </authorList>
    </citation>
    <scope>NUCLEOTIDE SEQUENCE [LARGE SCALE GENOMIC DNA]</scope>
    <source>
        <strain evidence="2 3">ATCC 30569</strain>
    </source>
</reference>
<dbReference type="GeneID" id="68095385"/>
<feature type="compositionally biased region" description="Polar residues" evidence="1">
    <location>
        <begin position="171"/>
        <end position="187"/>
    </location>
</feature>